<dbReference type="InterPro" id="IPR029068">
    <property type="entry name" value="Glyas_Bleomycin-R_OHBP_Dase"/>
</dbReference>
<dbReference type="SUPFAM" id="SSF54593">
    <property type="entry name" value="Glyoxalase/Bleomycin resistance protein/Dihydroxybiphenyl dioxygenase"/>
    <property type="match status" value="1"/>
</dbReference>
<organism evidence="2 3">
    <name type="scientific">Sanguibacter inulinus</name>
    <dbReference type="NCBI Taxonomy" id="60922"/>
    <lineage>
        <taxon>Bacteria</taxon>
        <taxon>Bacillati</taxon>
        <taxon>Actinomycetota</taxon>
        <taxon>Actinomycetes</taxon>
        <taxon>Micrococcales</taxon>
        <taxon>Sanguibacteraceae</taxon>
        <taxon>Sanguibacter</taxon>
    </lineage>
</organism>
<dbReference type="InterPro" id="IPR009725">
    <property type="entry name" value="3_dmu_93_MTrfase"/>
</dbReference>
<dbReference type="RefSeq" id="WP_056128109.1">
    <property type="nucleotide sequence ID" value="NZ_JACBYE010000030.1"/>
</dbReference>
<gene>
    <name evidence="2" type="ORF">HZZ10_12355</name>
</gene>
<evidence type="ECO:0000313" key="2">
    <source>
        <dbReference type="EMBL" id="NYS94306.1"/>
    </source>
</evidence>
<keyword evidence="3" id="KW-1185">Reference proteome</keyword>
<evidence type="ECO:0000313" key="3">
    <source>
        <dbReference type="Proteomes" id="UP000561011"/>
    </source>
</evidence>
<dbReference type="PIRSF" id="PIRSF021700">
    <property type="entry name" value="3_dmu_93_MTrfase"/>
    <property type="match status" value="1"/>
</dbReference>
<accession>A0A853EUC9</accession>
<comment type="caution">
    <text evidence="2">The sequence shown here is derived from an EMBL/GenBank/DDBJ whole genome shotgun (WGS) entry which is preliminary data.</text>
</comment>
<dbReference type="Proteomes" id="UP000561011">
    <property type="component" value="Unassembled WGS sequence"/>
</dbReference>
<dbReference type="Gene3D" id="3.10.180.10">
    <property type="entry name" value="2,3-Dihydroxybiphenyl 1,2-Dioxygenase, domain 1"/>
    <property type="match status" value="1"/>
</dbReference>
<dbReference type="CDD" id="cd06588">
    <property type="entry name" value="PhnB_like"/>
    <property type="match status" value="1"/>
</dbReference>
<dbReference type="Pfam" id="PF06983">
    <property type="entry name" value="3-dmu-9_3-mt"/>
    <property type="match status" value="1"/>
</dbReference>
<feature type="domain" description="PhnB-like" evidence="1">
    <location>
        <begin position="2"/>
        <end position="117"/>
    </location>
</feature>
<protein>
    <submittedName>
        <fullName evidence="2">VOC family protein</fullName>
    </submittedName>
</protein>
<dbReference type="EMBL" id="JACBYE010000030">
    <property type="protein sequence ID" value="NYS94306.1"/>
    <property type="molecule type" value="Genomic_DNA"/>
</dbReference>
<reference evidence="2 3" key="1">
    <citation type="submission" date="2020-07" db="EMBL/GenBank/DDBJ databases">
        <title>MOT database genomes.</title>
        <authorList>
            <person name="Joseph S."/>
            <person name="Aduse-Opoku J."/>
            <person name="Hashim A."/>
            <person name="Wade W."/>
            <person name="Curtis M."/>
        </authorList>
    </citation>
    <scope>NUCLEOTIDE SEQUENCE [LARGE SCALE GENOMIC DNA]</scope>
    <source>
        <strain evidence="2 3">DSM 100099</strain>
    </source>
</reference>
<dbReference type="InterPro" id="IPR028973">
    <property type="entry name" value="PhnB-like"/>
</dbReference>
<proteinExistence type="predicted"/>
<dbReference type="AlphaFoldDB" id="A0A853EUC9"/>
<name>A0A853EUC9_9MICO</name>
<evidence type="ECO:0000259" key="1">
    <source>
        <dbReference type="Pfam" id="PF06983"/>
    </source>
</evidence>
<sequence>MQKIFPCLWFGDQAEQAAEFYVSVFERSSILEVSRYGPGAPLPEGTALVVTVEIDGSVVRALNGGQDIPFSDATSLVVQAETQDEVDRLWEALTADGGAPGRCGWLKDKFGFSWQIVPERLGEVMQQPDPAAAMRVMEALMAMDKISLPDLEAAARG</sequence>
<dbReference type="PANTHER" id="PTHR33990">
    <property type="entry name" value="PROTEIN YJDN-RELATED"/>
    <property type="match status" value="1"/>
</dbReference>